<dbReference type="PANTHER" id="PTHR43308">
    <property type="entry name" value="OUTER MEMBRANE PROTEIN ALPHA-RELATED"/>
    <property type="match status" value="1"/>
</dbReference>
<gene>
    <name evidence="2" type="ORF">K0U00_45585</name>
</gene>
<dbReference type="PROSITE" id="PS51272">
    <property type="entry name" value="SLH"/>
    <property type="match status" value="1"/>
</dbReference>
<evidence type="ECO:0000259" key="1">
    <source>
        <dbReference type="PROSITE" id="PS51272"/>
    </source>
</evidence>
<feature type="non-terminal residue" evidence="2">
    <location>
        <position position="201"/>
    </location>
</feature>
<sequence>QLKDGSFLLTINPAAAADPAKFGADTTIAGSTYELTLQWIAADGSSYDIHEFNEPLTIRLAVDASVNPKLASIFYLPDSGLPEFIGGTYENGEFAAQITHFSSYAVLEINKIFSDVPDSHWASEVIKELFAKQIVTGISDTKFEPARNVTRAEFTALLVRALGLTEEGSPAFEDVPADAWYAADVAAAFKAGIVQGVSEAK</sequence>
<evidence type="ECO:0000313" key="2">
    <source>
        <dbReference type="EMBL" id="MBW7461352.1"/>
    </source>
</evidence>
<keyword evidence="3" id="KW-1185">Reference proteome</keyword>
<dbReference type="InterPro" id="IPR051465">
    <property type="entry name" value="Cell_Envelope_Struct_Comp"/>
</dbReference>
<organism evidence="2 3">
    <name type="scientific">Paenibacillus sepulcri</name>
    <dbReference type="NCBI Taxonomy" id="359917"/>
    <lineage>
        <taxon>Bacteria</taxon>
        <taxon>Bacillati</taxon>
        <taxon>Bacillota</taxon>
        <taxon>Bacilli</taxon>
        <taxon>Bacillales</taxon>
        <taxon>Paenibacillaceae</taxon>
        <taxon>Paenibacillus</taxon>
    </lineage>
</organism>
<proteinExistence type="predicted"/>
<feature type="domain" description="SLH" evidence="1">
    <location>
        <begin position="109"/>
        <end position="172"/>
    </location>
</feature>
<feature type="non-terminal residue" evidence="2">
    <location>
        <position position="1"/>
    </location>
</feature>
<name>A0ABS7CKL1_9BACL</name>
<dbReference type="EMBL" id="JAHZIK010002881">
    <property type="protein sequence ID" value="MBW7461352.1"/>
    <property type="molecule type" value="Genomic_DNA"/>
</dbReference>
<dbReference type="InterPro" id="IPR001119">
    <property type="entry name" value="SLH_dom"/>
</dbReference>
<protein>
    <submittedName>
        <fullName evidence="2">S-layer homology domain-containing protein</fullName>
    </submittedName>
</protein>
<comment type="caution">
    <text evidence="2">The sequence shown here is derived from an EMBL/GenBank/DDBJ whole genome shotgun (WGS) entry which is preliminary data.</text>
</comment>
<dbReference type="Pfam" id="PF00395">
    <property type="entry name" value="SLH"/>
    <property type="match status" value="2"/>
</dbReference>
<dbReference type="Proteomes" id="UP001519887">
    <property type="component" value="Unassembled WGS sequence"/>
</dbReference>
<evidence type="ECO:0000313" key="3">
    <source>
        <dbReference type="Proteomes" id="UP001519887"/>
    </source>
</evidence>
<accession>A0ABS7CKL1</accession>
<reference evidence="2 3" key="1">
    <citation type="submission" date="2021-07" db="EMBL/GenBank/DDBJ databases">
        <title>Paenibacillus radiodurans sp. nov., isolated from the southeastern edge of Tengger Desert.</title>
        <authorList>
            <person name="Zhang G."/>
        </authorList>
    </citation>
    <scope>NUCLEOTIDE SEQUENCE [LARGE SCALE GENOMIC DNA]</scope>
    <source>
        <strain evidence="2 3">CCM 7311</strain>
    </source>
</reference>